<proteinExistence type="predicted"/>
<reference evidence="2 3" key="1">
    <citation type="submission" date="2019-12" db="EMBL/GenBank/DDBJ databases">
        <title>Chromosome-level assembly of the Caenorhabditis remanei genome.</title>
        <authorList>
            <person name="Teterina A.A."/>
            <person name="Willis J.H."/>
            <person name="Phillips P.C."/>
        </authorList>
    </citation>
    <scope>NUCLEOTIDE SEQUENCE [LARGE SCALE GENOMIC DNA]</scope>
    <source>
        <strain evidence="2 3">PX506</strain>
        <tissue evidence="2">Whole organism</tissue>
    </source>
</reference>
<organism evidence="2 3">
    <name type="scientific">Caenorhabditis remanei</name>
    <name type="common">Caenorhabditis vulgaris</name>
    <dbReference type="NCBI Taxonomy" id="31234"/>
    <lineage>
        <taxon>Eukaryota</taxon>
        <taxon>Metazoa</taxon>
        <taxon>Ecdysozoa</taxon>
        <taxon>Nematoda</taxon>
        <taxon>Chromadorea</taxon>
        <taxon>Rhabditida</taxon>
        <taxon>Rhabditina</taxon>
        <taxon>Rhabditomorpha</taxon>
        <taxon>Rhabditoidea</taxon>
        <taxon>Rhabditidae</taxon>
        <taxon>Peloderinae</taxon>
        <taxon>Caenorhabditis</taxon>
    </lineage>
</organism>
<dbReference type="RefSeq" id="XP_003106837.2">
    <property type="nucleotide sequence ID" value="XM_003106789.2"/>
</dbReference>
<dbReference type="KEGG" id="crq:GCK72_022100"/>
<accession>A0A6A5FSX5</accession>
<name>A0A6A5FSX5_CAERE</name>
<gene>
    <name evidence="2" type="ORF">GCK72_022100</name>
</gene>
<evidence type="ECO:0000256" key="1">
    <source>
        <dbReference type="SAM" id="MobiDB-lite"/>
    </source>
</evidence>
<dbReference type="Proteomes" id="UP000483820">
    <property type="component" value="Chromosome X"/>
</dbReference>
<protein>
    <submittedName>
        <fullName evidence="2">Uncharacterized protein</fullName>
    </submittedName>
</protein>
<dbReference type="CTD" id="9809637"/>
<feature type="region of interest" description="Disordered" evidence="1">
    <location>
        <begin position="100"/>
        <end position="133"/>
    </location>
</feature>
<comment type="caution">
    <text evidence="2">The sequence shown here is derived from an EMBL/GenBank/DDBJ whole genome shotgun (WGS) entry which is preliminary data.</text>
</comment>
<sequence length="133" mass="15005">MASVTEEFDEFATETVFFVALRSGSDDLSKKSKRNSAPCFHTQQDTVDLSDDSILTPSLSEPSIVNSQLIECALTWRPSIKNPYNSCYSGKLSEEEVEKEEFSPTLHKPPLDQKIKQYFYEDEPPLSTTGETK</sequence>
<dbReference type="EMBL" id="WUAV01000006">
    <property type="protein sequence ID" value="KAF1745653.1"/>
    <property type="molecule type" value="Genomic_DNA"/>
</dbReference>
<dbReference type="AlphaFoldDB" id="A0A6A5FSX5"/>
<evidence type="ECO:0000313" key="2">
    <source>
        <dbReference type="EMBL" id="KAF1745653.1"/>
    </source>
</evidence>
<dbReference type="GeneID" id="9809637"/>
<evidence type="ECO:0000313" key="3">
    <source>
        <dbReference type="Proteomes" id="UP000483820"/>
    </source>
</evidence>